<gene>
    <name evidence="5" type="ORF">NB231_09223</name>
</gene>
<evidence type="ECO:0000256" key="2">
    <source>
        <dbReference type="ARBA" id="ARBA00023125"/>
    </source>
</evidence>
<comment type="caution">
    <text evidence="5">The sequence shown here is derived from an EMBL/GenBank/DDBJ whole genome shotgun (WGS) entry which is preliminary data.</text>
</comment>
<dbReference type="HOGENOM" id="CLU_1738584_0_0_6"/>
<dbReference type="SMART" id="SM00421">
    <property type="entry name" value="HTH_LUXR"/>
    <property type="match status" value="1"/>
</dbReference>
<proteinExistence type="predicted"/>
<evidence type="ECO:0000256" key="3">
    <source>
        <dbReference type="ARBA" id="ARBA00023163"/>
    </source>
</evidence>
<dbReference type="PRINTS" id="PR00038">
    <property type="entry name" value="HTHLUXR"/>
</dbReference>
<dbReference type="RefSeq" id="WP_005001757.1">
    <property type="nucleotide sequence ID" value="NZ_CH672427.1"/>
</dbReference>
<dbReference type="CDD" id="cd06170">
    <property type="entry name" value="LuxR_C_like"/>
    <property type="match status" value="1"/>
</dbReference>
<evidence type="ECO:0000313" key="5">
    <source>
        <dbReference type="EMBL" id="EAR22621.1"/>
    </source>
</evidence>
<dbReference type="OrthoDB" id="9796655at2"/>
<evidence type="ECO:0000313" key="6">
    <source>
        <dbReference type="Proteomes" id="UP000003374"/>
    </source>
</evidence>
<dbReference type="PANTHER" id="PTHR44688:SF16">
    <property type="entry name" value="DNA-BINDING TRANSCRIPTIONAL ACTIVATOR DEVR_DOSR"/>
    <property type="match status" value="1"/>
</dbReference>
<dbReference type="Pfam" id="PF00196">
    <property type="entry name" value="GerE"/>
    <property type="match status" value="1"/>
</dbReference>
<name>A4BN22_9GAMM</name>
<dbReference type="STRING" id="314278.NB231_09223"/>
<organism evidence="5 6">
    <name type="scientific">Nitrococcus mobilis Nb-231</name>
    <dbReference type="NCBI Taxonomy" id="314278"/>
    <lineage>
        <taxon>Bacteria</taxon>
        <taxon>Pseudomonadati</taxon>
        <taxon>Pseudomonadota</taxon>
        <taxon>Gammaproteobacteria</taxon>
        <taxon>Chromatiales</taxon>
        <taxon>Ectothiorhodospiraceae</taxon>
        <taxon>Nitrococcus</taxon>
    </lineage>
</organism>
<dbReference type="GO" id="GO:0006355">
    <property type="term" value="P:regulation of DNA-templated transcription"/>
    <property type="evidence" value="ECO:0007669"/>
    <property type="project" value="InterPro"/>
</dbReference>
<dbReference type="InterPro" id="IPR036388">
    <property type="entry name" value="WH-like_DNA-bd_sf"/>
</dbReference>
<protein>
    <submittedName>
        <fullName evidence="5">Transcriptional regulator, LuxR family protein</fullName>
    </submittedName>
</protein>
<dbReference type="SUPFAM" id="SSF46894">
    <property type="entry name" value="C-terminal effector domain of the bipartite response regulators"/>
    <property type="match status" value="1"/>
</dbReference>
<keyword evidence="1" id="KW-0805">Transcription regulation</keyword>
<dbReference type="EMBL" id="AAOF01000002">
    <property type="protein sequence ID" value="EAR22621.1"/>
    <property type="molecule type" value="Genomic_DNA"/>
</dbReference>
<keyword evidence="6" id="KW-1185">Reference proteome</keyword>
<dbReference type="InterPro" id="IPR016032">
    <property type="entry name" value="Sig_transdc_resp-reg_C-effctor"/>
</dbReference>
<dbReference type="eggNOG" id="COG2197">
    <property type="taxonomic scope" value="Bacteria"/>
</dbReference>
<dbReference type="InterPro" id="IPR000792">
    <property type="entry name" value="Tscrpt_reg_LuxR_C"/>
</dbReference>
<dbReference type="Proteomes" id="UP000003374">
    <property type="component" value="Unassembled WGS sequence"/>
</dbReference>
<reference evidence="5 6" key="1">
    <citation type="submission" date="2006-02" db="EMBL/GenBank/DDBJ databases">
        <authorList>
            <person name="Waterbury J."/>
            <person name="Ferriera S."/>
            <person name="Johnson J."/>
            <person name="Kravitz S."/>
            <person name="Halpern A."/>
            <person name="Remington K."/>
            <person name="Beeson K."/>
            <person name="Tran B."/>
            <person name="Rogers Y.-H."/>
            <person name="Friedman R."/>
            <person name="Venter J.C."/>
        </authorList>
    </citation>
    <scope>NUCLEOTIDE SEQUENCE [LARGE SCALE GENOMIC DNA]</scope>
    <source>
        <strain evidence="5 6">Nb-231</strain>
    </source>
</reference>
<keyword evidence="2" id="KW-0238">DNA-binding</keyword>
<evidence type="ECO:0000259" key="4">
    <source>
        <dbReference type="PROSITE" id="PS50043"/>
    </source>
</evidence>
<dbReference type="Gene3D" id="1.10.10.10">
    <property type="entry name" value="Winged helix-like DNA-binding domain superfamily/Winged helix DNA-binding domain"/>
    <property type="match status" value="1"/>
</dbReference>
<dbReference type="PROSITE" id="PS50043">
    <property type="entry name" value="HTH_LUXR_2"/>
    <property type="match status" value="1"/>
</dbReference>
<keyword evidence="3" id="KW-0804">Transcription</keyword>
<dbReference type="PANTHER" id="PTHR44688">
    <property type="entry name" value="DNA-BINDING TRANSCRIPTIONAL ACTIVATOR DEVR_DOSR"/>
    <property type="match status" value="1"/>
</dbReference>
<feature type="domain" description="HTH luxR-type" evidence="4">
    <location>
        <begin position="86"/>
        <end position="150"/>
    </location>
</feature>
<dbReference type="GO" id="GO:0003677">
    <property type="term" value="F:DNA binding"/>
    <property type="evidence" value="ECO:0007669"/>
    <property type="project" value="UniProtKB-KW"/>
</dbReference>
<accession>A4BN22</accession>
<dbReference type="PROSITE" id="PS00622">
    <property type="entry name" value="HTH_LUXR_1"/>
    <property type="match status" value="1"/>
</dbReference>
<sequence>MAGIRSTELELPAPVVELCRRLAAVFNGRDACAPPTYHYRNCLGGFTFRAYVLNPDGLPETTPEAVPLVGIHIRHQEPQTVRIVRRLGDMPGLSQRQMQIRLLLATGVPNAIIAGQMNMSSHTVVTHTRRLYEKLEVHNRFELVAKLTAV</sequence>
<evidence type="ECO:0000256" key="1">
    <source>
        <dbReference type="ARBA" id="ARBA00023015"/>
    </source>
</evidence>
<dbReference type="AlphaFoldDB" id="A4BN22"/>